<dbReference type="RefSeq" id="WP_191141300.1">
    <property type="nucleotide sequence ID" value="NZ_JACXAH010000002.1"/>
</dbReference>
<dbReference type="Gene3D" id="3.30.200.20">
    <property type="entry name" value="Phosphorylase Kinase, domain 1"/>
    <property type="match status" value="1"/>
</dbReference>
<dbReference type="EMBL" id="JACXAH010000002">
    <property type="protein sequence ID" value="MBD1370880.1"/>
    <property type="molecule type" value="Genomic_DNA"/>
</dbReference>
<dbReference type="Gene3D" id="3.90.1200.10">
    <property type="match status" value="1"/>
</dbReference>
<feature type="domain" description="Aminoglycoside phosphotransferase" evidence="1">
    <location>
        <begin position="44"/>
        <end position="273"/>
    </location>
</feature>
<protein>
    <submittedName>
        <fullName evidence="2">Phosphotransferase</fullName>
    </submittedName>
</protein>
<gene>
    <name evidence="2" type="ORF">IC620_00700</name>
</gene>
<dbReference type="Pfam" id="PF01636">
    <property type="entry name" value="APH"/>
    <property type="match status" value="1"/>
</dbReference>
<reference evidence="2" key="1">
    <citation type="submission" date="2020-09" db="EMBL/GenBank/DDBJ databases">
        <title>A novel bacterium of genus Hazenella, isolated from South China Sea.</title>
        <authorList>
            <person name="Huang H."/>
            <person name="Mo K."/>
            <person name="Hu Y."/>
        </authorList>
    </citation>
    <scope>NUCLEOTIDE SEQUENCE</scope>
    <source>
        <strain evidence="2">IB182357</strain>
    </source>
</reference>
<sequence length="355" mass="42195">MTSLNRKIGAWTGEKRLPELLSVQYGLKLQEVEPVEGVLKLYTNEGIYVLKRVPKEMTEYLYLLIELAEHTPFVTVPIHTIRNKPYFDGFCHRYCLLSWTDTYSPRSFQHVTDWIAATEAIADLHAQTRNFKEKKNYKLIQKDHTWKIEWEKDYKQIEIFNVAARYTPNPTPLDHHWLKAAAYTTGLVESIIQHYEKLNGDEAWQNSYALGKVCHGNLHRKNILFDQQNQIKFIDWNQVRLDSRMYDLTKWIWYAYGKTGSLPMMKQILQRYHQNVPIQESEFTLMYLRSLYPEQLIHTLKLAYHEGSDNSKDWGSKMKQIMEQEKQKVDVLKQLMPQIEENFVVQIPLITWIHQ</sequence>
<dbReference type="InterPro" id="IPR002575">
    <property type="entry name" value="Aminoglycoside_PTrfase"/>
</dbReference>
<evidence type="ECO:0000259" key="1">
    <source>
        <dbReference type="Pfam" id="PF01636"/>
    </source>
</evidence>
<dbReference type="InterPro" id="IPR011009">
    <property type="entry name" value="Kinase-like_dom_sf"/>
</dbReference>
<dbReference type="InterPro" id="IPR047175">
    <property type="entry name" value="CotS-like"/>
</dbReference>
<organism evidence="2 3">
    <name type="scientific">Polycladospora coralii</name>
    <dbReference type="NCBI Taxonomy" id="2771432"/>
    <lineage>
        <taxon>Bacteria</taxon>
        <taxon>Bacillati</taxon>
        <taxon>Bacillota</taxon>
        <taxon>Bacilli</taxon>
        <taxon>Bacillales</taxon>
        <taxon>Thermoactinomycetaceae</taxon>
        <taxon>Polycladospora</taxon>
    </lineage>
</organism>
<accession>A0A926N9D0</accession>
<comment type="caution">
    <text evidence="2">The sequence shown here is derived from an EMBL/GenBank/DDBJ whole genome shotgun (WGS) entry which is preliminary data.</text>
</comment>
<proteinExistence type="predicted"/>
<keyword evidence="3" id="KW-1185">Reference proteome</keyword>
<dbReference type="AlphaFoldDB" id="A0A926N9D0"/>
<dbReference type="PANTHER" id="PTHR39179:SF3">
    <property type="entry name" value="COTS-RELATED PROTEIN"/>
    <property type="match status" value="1"/>
</dbReference>
<evidence type="ECO:0000313" key="3">
    <source>
        <dbReference type="Proteomes" id="UP000661691"/>
    </source>
</evidence>
<evidence type="ECO:0000313" key="2">
    <source>
        <dbReference type="EMBL" id="MBD1370880.1"/>
    </source>
</evidence>
<dbReference type="Proteomes" id="UP000661691">
    <property type="component" value="Unassembled WGS sequence"/>
</dbReference>
<name>A0A926N9D0_9BACL</name>
<dbReference type="PANTHER" id="PTHR39179">
    <property type="entry name" value="SPORE COAT PROTEIN I"/>
    <property type="match status" value="1"/>
</dbReference>
<dbReference type="SUPFAM" id="SSF56112">
    <property type="entry name" value="Protein kinase-like (PK-like)"/>
    <property type="match status" value="1"/>
</dbReference>
<dbReference type="GO" id="GO:0042601">
    <property type="term" value="C:endospore-forming forespore"/>
    <property type="evidence" value="ECO:0007669"/>
    <property type="project" value="TreeGrafter"/>
</dbReference>